<dbReference type="AlphaFoldDB" id="A0A2U3N3B2"/>
<protein>
    <submittedName>
        <fullName evidence="2">DNA primase TraC</fullName>
        <ecNumber evidence="2">2.7.7.-</ecNumber>
    </submittedName>
</protein>
<dbReference type="OrthoDB" id="9763644at2"/>
<sequence length="212" mass="24582">MKRTDLKVPYQEKDHAKSLGAKWDSTNKVWYVPDGISVDPFSKWIPKENYNIKADKFYLARSTYSCWSCNKDTFVFSIAVPPTALFLEYDEGEETEEWIPNIHNNPTFVSYLSAMTINVENTIKKLAPRYHSDFSKTVNTTYWMNHCEHCGMKQGDFGLHQEVDSPFFPISESQAELLEFLEINEPIQCNGDGYGNYSSNMDELFEMFNLTD</sequence>
<dbReference type="RefSeq" id="WP_121975505.1">
    <property type="nucleotide sequence ID" value="NZ_OOGT01000217.1"/>
</dbReference>
<keyword evidence="2" id="KW-0808">Transferase</keyword>
<reference evidence="3" key="1">
    <citation type="submission" date="2018-03" db="EMBL/GenBank/DDBJ databases">
        <authorList>
            <person name="Blom J."/>
        </authorList>
    </citation>
    <scope>NUCLEOTIDE SEQUENCE [LARGE SCALE GENOMIC DNA]</scope>
    <source>
        <strain evidence="3">KPC-SM-21</strain>
    </source>
</reference>
<dbReference type="Pfam" id="PF18974">
    <property type="entry name" value="DUF5710"/>
    <property type="match status" value="1"/>
</dbReference>
<evidence type="ECO:0000259" key="1">
    <source>
        <dbReference type="Pfam" id="PF18974"/>
    </source>
</evidence>
<organism evidence="2 3">
    <name type="scientific">Acinetobacter stercoris</name>
    <dbReference type="NCBI Taxonomy" id="2126983"/>
    <lineage>
        <taxon>Bacteria</taxon>
        <taxon>Pseudomonadati</taxon>
        <taxon>Pseudomonadota</taxon>
        <taxon>Gammaproteobacteria</taxon>
        <taxon>Moraxellales</taxon>
        <taxon>Moraxellaceae</taxon>
        <taxon>Acinetobacter</taxon>
    </lineage>
</organism>
<name>A0A2U3N3B2_9GAMM</name>
<dbReference type="InParanoid" id="A0A2U3N3B2"/>
<keyword evidence="3" id="KW-1185">Reference proteome</keyword>
<dbReference type="EC" id="2.7.7.-" evidence="2"/>
<feature type="domain" description="DUF5710" evidence="1">
    <location>
        <begin position="3"/>
        <end position="46"/>
    </location>
</feature>
<gene>
    <name evidence="2" type="primary">traC</name>
    <name evidence="2" type="ORF">KPC_3282</name>
</gene>
<evidence type="ECO:0000313" key="3">
    <source>
        <dbReference type="Proteomes" id="UP000245974"/>
    </source>
</evidence>
<accession>A0A2U3N3B2</accession>
<dbReference type="GO" id="GO:0016779">
    <property type="term" value="F:nucleotidyltransferase activity"/>
    <property type="evidence" value="ECO:0007669"/>
    <property type="project" value="UniProtKB-KW"/>
</dbReference>
<dbReference type="Proteomes" id="UP000245974">
    <property type="component" value="Unassembled WGS sequence"/>
</dbReference>
<dbReference type="InterPro" id="IPR043764">
    <property type="entry name" value="DUF5710"/>
</dbReference>
<proteinExistence type="predicted"/>
<dbReference type="EMBL" id="OOGT01000217">
    <property type="protein sequence ID" value="SPL72104.1"/>
    <property type="molecule type" value="Genomic_DNA"/>
</dbReference>
<keyword evidence="2" id="KW-0548">Nucleotidyltransferase</keyword>
<evidence type="ECO:0000313" key="2">
    <source>
        <dbReference type="EMBL" id="SPL72104.1"/>
    </source>
</evidence>